<dbReference type="EMBL" id="JAQMTU010000065">
    <property type="protein sequence ID" value="MDB9487046.1"/>
    <property type="molecule type" value="Genomic_DNA"/>
</dbReference>
<sequence>MSAIRYKGEITMTENTQENSGNTEQSSQGTMIVAGMRPITTGTLQVVDTYNSMGIRPIGANTFQVVDSINLSGIRPIASSALVIAQNYSIFGNRPIAPNTFDDSEILMGFLD</sequence>
<feature type="compositionally biased region" description="Polar residues" evidence="1">
    <location>
        <begin position="12"/>
        <end position="30"/>
    </location>
</feature>
<dbReference type="Proteomes" id="UP001212123">
    <property type="component" value="Unassembled WGS sequence"/>
</dbReference>
<proteinExistence type="predicted"/>
<comment type="caution">
    <text evidence="2">The sequence shown here is derived from an EMBL/GenBank/DDBJ whole genome shotgun (WGS) entry which is preliminary data.</text>
</comment>
<accession>A0ABT5A7J4</accession>
<evidence type="ECO:0000256" key="1">
    <source>
        <dbReference type="SAM" id="MobiDB-lite"/>
    </source>
</evidence>
<protein>
    <submittedName>
        <fullName evidence="2">Uncharacterized protein</fullName>
    </submittedName>
</protein>
<evidence type="ECO:0000313" key="2">
    <source>
        <dbReference type="EMBL" id="MDB9487046.1"/>
    </source>
</evidence>
<reference evidence="2 3" key="1">
    <citation type="submission" date="2023-01" db="EMBL/GenBank/DDBJ databases">
        <title>Genomes from the Australian National Cyanobacteria Reference Collection.</title>
        <authorList>
            <person name="Willis A."/>
            <person name="Lee E.M.F."/>
        </authorList>
    </citation>
    <scope>NUCLEOTIDE SEQUENCE [LARGE SCALE GENOMIC DNA]</scope>
    <source>
        <strain evidence="2 3">CS-537/01</strain>
    </source>
</reference>
<name>A0ABT5A7J4_9CYAN</name>
<evidence type="ECO:0000313" key="3">
    <source>
        <dbReference type="Proteomes" id="UP001212123"/>
    </source>
</evidence>
<organism evidence="2 3">
    <name type="scientific">Dolichospermum circinale CS-537/01</name>
    <dbReference type="NCBI Taxonomy" id="3021739"/>
    <lineage>
        <taxon>Bacteria</taxon>
        <taxon>Bacillati</taxon>
        <taxon>Cyanobacteriota</taxon>
        <taxon>Cyanophyceae</taxon>
        <taxon>Nostocales</taxon>
        <taxon>Aphanizomenonaceae</taxon>
        <taxon>Dolichospermum</taxon>
        <taxon>Dolichospermum circinale</taxon>
    </lineage>
</organism>
<gene>
    <name evidence="2" type="ORF">PN492_10895</name>
</gene>
<keyword evidence="3" id="KW-1185">Reference proteome</keyword>
<feature type="region of interest" description="Disordered" evidence="1">
    <location>
        <begin position="1"/>
        <end position="30"/>
    </location>
</feature>